<accession>A0A0F9AMJ1</accession>
<sequence>TGLEIFFNMEENLFLYLIITCLVTIILLVIPALIWGNGDSSIAGFKKQLDKCRYKIPNWNLKYECEVLSDNFEDNLYFVTKTEYYDLEFTNYELYKQAKERFNKKEFKNCEVRE</sequence>
<feature type="non-terminal residue" evidence="2">
    <location>
        <position position="1"/>
    </location>
</feature>
<feature type="transmembrane region" description="Helical" evidence="1">
    <location>
        <begin position="13"/>
        <end position="36"/>
    </location>
</feature>
<name>A0A0F9AMJ1_9ZZZZ</name>
<gene>
    <name evidence="2" type="ORF">LCGC14_2552050</name>
</gene>
<keyword evidence="1" id="KW-0472">Membrane</keyword>
<reference evidence="2" key="1">
    <citation type="journal article" date="2015" name="Nature">
        <title>Complex archaea that bridge the gap between prokaryotes and eukaryotes.</title>
        <authorList>
            <person name="Spang A."/>
            <person name="Saw J.H."/>
            <person name="Jorgensen S.L."/>
            <person name="Zaremba-Niedzwiedzka K."/>
            <person name="Martijn J."/>
            <person name="Lind A.E."/>
            <person name="van Eijk R."/>
            <person name="Schleper C."/>
            <person name="Guy L."/>
            <person name="Ettema T.J."/>
        </authorList>
    </citation>
    <scope>NUCLEOTIDE SEQUENCE</scope>
</reference>
<protein>
    <submittedName>
        <fullName evidence="2">Uncharacterized protein</fullName>
    </submittedName>
</protein>
<proteinExistence type="predicted"/>
<keyword evidence="1" id="KW-0812">Transmembrane</keyword>
<dbReference type="AlphaFoldDB" id="A0A0F9AMJ1"/>
<organism evidence="2">
    <name type="scientific">marine sediment metagenome</name>
    <dbReference type="NCBI Taxonomy" id="412755"/>
    <lineage>
        <taxon>unclassified sequences</taxon>
        <taxon>metagenomes</taxon>
        <taxon>ecological metagenomes</taxon>
    </lineage>
</organism>
<comment type="caution">
    <text evidence="2">The sequence shown here is derived from an EMBL/GenBank/DDBJ whole genome shotgun (WGS) entry which is preliminary data.</text>
</comment>
<evidence type="ECO:0000256" key="1">
    <source>
        <dbReference type="SAM" id="Phobius"/>
    </source>
</evidence>
<dbReference type="EMBL" id="LAZR01041908">
    <property type="protein sequence ID" value="KKL10819.1"/>
    <property type="molecule type" value="Genomic_DNA"/>
</dbReference>
<keyword evidence="1" id="KW-1133">Transmembrane helix</keyword>
<evidence type="ECO:0000313" key="2">
    <source>
        <dbReference type="EMBL" id="KKL10819.1"/>
    </source>
</evidence>